<dbReference type="Gene3D" id="3.40.710.10">
    <property type="entry name" value="DD-peptidase/beta-lactamase superfamily"/>
    <property type="match status" value="1"/>
</dbReference>
<keyword evidence="2" id="KW-0378">Hydrolase</keyword>
<evidence type="ECO:0000313" key="2">
    <source>
        <dbReference type="EMBL" id="MEK8131620.1"/>
    </source>
</evidence>
<organism evidence="2 3">
    <name type="scientific">Paenibacillus filicis</name>
    <dbReference type="NCBI Taxonomy" id="669464"/>
    <lineage>
        <taxon>Bacteria</taxon>
        <taxon>Bacillati</taxon>
        <taxon>Bacillota</taxon>
        <taxon>Bacilli</taxon>
        <taxon>Bacillales</taxon>
        <taxon>Paenibacillaceae</taxon>
        <taxon>Paenibacillus</taxon>
    </lineage>
</organism>
<protein>
    <submittedName>
        <fullName evidence="2">Serine hydrolase domain-containing protein</fullName>
        <ecNumber evidence="2">3.1.1.103</ecNumber>
    </submittedName>
</protein>
<sequence>MTHIQNFAEKNNLSTEAIPAPYNNSINDRKPVSLHWVGATINTKCDEVNAMNKSYMDKLQKYVHQYLDLWDFFGVIQVIQKGEVVFERSGGYACLEFGIPNHVQSRFSLASVSKQFTAFAIMLLHDRKQLDIDQPANRYLTSNMKISDQITVHHLLSHTSGLYNFYNFENDFFGEENRLSYSKDEFFAKYINTRPTHNPNEQYDYNNSNYHLLAWIIEHVSGMSYDEFLSRNIFEPLHMAHTTVDDGDKIVDGRSFNYVIDYDHYIKAPYSNEKFSIGAGAIVSNCEDLYKWYQCLRDRKMLSREAHNRFFRENLNHYCYGLEHSYIYGTDKFSHGGDNMGITTYMQSFFDEDLCIIILSNKILRPE</sequence>
<dbReference type="GO" id="GO:0016787">
    <property type="term" value="F:hydrolase activity"/>
    <property type="evidence" value="ECO:0007669"/>
    <property type="project" value="UniProtKB-KW"/>
</dbReference>
<dbReference type="Pfam" id="PF00144">
    <property type="entry name" value="Beta-lactamase"/>
    <property type="match status" value="1"/>
</dbReference>
<dbReference type="InterPro" id="IPR050491">
    <property type="entry name" value="AmpC-like"/>
</dbReference>
<evidence type="ECO:0000313" key="3">
    <source>
        <dbReference type="Proteomes" id="UP001469365"/>
    </source>
</evidence>
<reference evidence="2 3" key="1">
    <citation type="submission" date="2024-04" db="EMBL/GenBank/DDBJ databases">
        <title>draft genome sequnece of Paenibacillus filicis.</title>
        <authorList>
            <person name="Kim D.-U."/>
        </authorList>
    </citation>
    <scope>NUCLEOTIDE SEQUENCE [LARGE SCALE GENOMIC DNA]</scope>
    <source>
        <strain evidence="2 3">KACC14197</strain>
    </source>
</reference>
<evidence type="ECO:0000259" key="1">
    <source>
        <dbReference type="Pfam" id="PF00144"/>
    </source>
</evidence>
<dbReference type="EC" id="3.1.1.103" evidence="2"/>
<dbReference type="Proteomes" id="UP001469365">
    <property type="component" value="Unassembled WGS sequence"/>
</dbReference>
<dbReference type="InterPro" id="IPR012338">
    <property type="entry name" value="Beta-lactam/transpept-like"/>
</dbReference>
<accession>A0ABU9DRY3</accession>
<dbReference type="PANTHER" id="PTHR46825">
    <property type="entry name" value="D-ALANYL-D-ALANINE-CARBOXYPEPTIDASE/ENDOPEPTIDASE AMPH"/>
    <property type="match status" value="1"/>
</dbReference>
<dbReference type="SUPFAM" id="SSF56601">
    <property type="entry name" value="beta-lactamase/transpeptidase-like"/>
    <property type="match status" value="1"/>
</dbReference>
<gene>
    <name evidence="2" type="ORF">WMW72_27310</name>
</gene>
<comment type="caution">
    <text evidence="2">The sequence shown here is derived from an EMBL/GenBank/DDBJ whole genome shotgun (WGS) entry which is preliminary data.</text>
</comment>
<proteinExistence type="predicted"/>
<dbReference type="RefSeq" id="WP_341418754.1">
    <property type="nucleotide sequence ID" value="NZ_JBBPCC010000022.1"/>
</dbReference>
<dbReference type="PANTHER" id="PTHR46825:SF9">
    <property type="entry name" value="BETA-LACTAMASE-RELATED DOMAIN-CONTAINING PROTEIN"/>
    <property type="match status" value="1"/>
</dbReference>
<name>A0ABU9DRY3_9BACL</name>
<keyword evidence="3" id="KW-1185">Reference proteome</keyword>
<dbReference type="InterPro" id="IPR001466">
    <property type="entry name" value="Beta-lactam-related"/>
</dbReference>
<dbReference type="EMBL" id="JBBPCC010000022">
    <property type="protein sequence ID" value="MEK8131620.1"/>
    <property type="molecule type" value="Genomic_DNA"/>
</dbReference>
<feature type="domain" description="Beta-lactamase-related" evidence="1">
    <location>
        <begin position="76"/>
        <end position="362"/>
    </location>
</feature>